<dbReference type="RefSeq" id="WP_064885120.1">
    <property type="nucleotide sequence ID" value="NZ_LZSX01000090.1"/>
</dbReference>
<dbReference type="InterPro" id="IPR008030">
    <property type="entry name" value="NmrA-like"/>
</dbReference>
<dbReference type="GO" id="GO:0005737">
    <property type="term" value="C:cytoplasm"/>
    <property type="evidence" value="ECO:0007669"/>
    <property type="project" value="TreeGrafter"/>
</dbReference>
<dbReference type="GO" id="GO:0004029">
    <property type="term" value="F:aldehyde dehydrogenase (NAD+) activity"/>
    <property type="evidence" value="ECO:0007669"/>
    <property type="project" value="TreeGrafter"/>
</dbReference>
<accession>A0A1A0V9D4</accession>
<evidence type="ECO:0000313" key="2">
    <source>
        <dbReference type="EMBL" id="OBB79857.1"/>
    </source>
</evidence>
<dbReference type="AlphaFoldDB" id="A0A1A0V9D4"/>
<dbReference type="OrthoDB" id="9787292at2"/>
<sequence length="65" mass="6742">MRVFVTGGTGAIGSYTVPALVAAGHTVSALVRNETKARTVHDQGATPVMVSLFDRPALAAAFTRQ</sequence>
<feature type="domain" description="NmrA-like" evidence="1">
    <location>
        <begin position="2"/>
        <end position="63"/>
    </location>
</feature>
<comment type="caution">
    <text evidence="2">The sequence shown here is derived from an EMBL/GenBank/DDBJ whole genome shotgun (WGS) entry which is preliminary data.</text>
</comment>
<dbReference type="InterPro" id="IPR051783">
    <property type="entry name" value="NAD(P)-dependent_oxidoreduct"/>
</dbReference>
<organism evidence="2 3">
    <name type="scientific">Mycobacterium colombiense</name>
    <dbReference type="NCBI Taxonomy" id="339268"/>
    <lineage>
        <taxon>Bacteria</taxon>
        <taxon>Bacillati</taxon>
        <taxon>Actinomycetota</taxon>
        <taxon>Actinomycetes</taxon>
        <taxon>Mycobacteriales</taxon>
        <taxon>Mycobacteriaceae</taxon>
        <taxon>Mycobacterium</taxon>
        <taxon>Mycobacterium avium complex (MAC)</taxon>
    </lineage>
</organism>
<dbReference type="InterPro" id="IPR036291">
    <property type="entry name" value="NAD(P)-bd_dom_sf"/>
</dbReference>
<evidence type="ECO:0000313" key="3">
    <source>
        <dbReference type="Proteomes" id="UP000091914"/>
    </source>
</evidence>
<evidence type="ECO:0000259" key="1">
    <source>
        <dbReference type="Pfam" id="PF05368"/>
    </source>
</evidence>
<proteinExistence type="predicted"/>
<dbReference type="Proteomes" id="UP000091914">
    <property type="component" value="Unassembled WGS sequence"/>
</dbReference>
<dbReference type="Gene3D" id="3.40.50.720">
    <property type="entry name" value="NAD(P)-binding Rossmann-like Domain"/>
    <property type="match status" value="1"/>
</dbReference>
<dbReference type="SUPFAM" id="SSF51735">
    <property type="entry name" value="NAD(P)-binding Rossmann-fold domains"/>
    <property type="match status" value="1"/>
</dbReference>
<dbReference type="EMBL" id="LZSX01000090">
    <property type="protein sequence ID" value="OBB79857.1"/>
    <property type="molecule type" value="Genomic_DNA"/>
</dbReference>
<name>A0A1A0V9D4_9MYCO</name>
<protein>
    <recommendedName>
        <fullName evidence="1">NmrA-like domain-containing protein</fullName>
    </recommendedName>
</protein>
<dbReference type="PANTHER" id="PTHR48079:SF6">
    <property type="entry name" value="NAD(P)-BINDING DOMAIN-CONTAINING PROTEIN-RELATED"/>
    <property type="match status" value="1"/>
</dbReference>
<dbReference type="Pfam" id="PF05368">
    <property type="entry name" value="NmrA"/>
    <property type="match status" value="1"/>
</dbReference>
<dbReference type="PANTHER" id="PTHR48079">
    <property type="entry name" value="PROTEIN YEEZ"/>
    <property type="match status" value="1"/>
</dbReference>
<gene>
    <name evidence="2" type="ORF">A5760_20155</name>
</gene>
<reference evidence="2 3" key="1">
    <citation type="submission" date="2016-06" db="EMBL/GenBank/DDBJ databases">
        <authorList>
            <person name="Kjaerup R.B."/>
            <person name="Dalgaard T.S."/>
            <person name="Juul-Madsen H.R."/>
        </authorList>
    </citation>
    <scope>NUCLEOTIDE SEQUENCE [LARGE SCALE GENOMIC DNA]</scope>
    <source>
        <strain evidence="2 3">852002-51834_SCH5396731</strain>
    </source>
</reference>